<protein>
    <submittedName>
        <fullName evidence="2">Uncharacterized protein</fullName>
    </submittedName>
</protein>
<evidence type="ECO:0000313" key="3">
    <source>
        <dbReference type="Proteomes" id="UP000238083"/>
    </source>
</evidence>
<keyword evidence="3" id="KW-1185">Reference proteome</keyword>
<organism evidence="2 3">
    <name type="scientific">Kineococcus rhizosphaerae</name>
    <dbReference type="NCBI Taxonomy" id="559628"/>
    <lineage>
        <taxon>Bacteria</taxon>
        <taxon>Bacillati</taxon>
        <taxon>Actinomycetota</taxon>
        <taxon>Actinomycetes</taxon>
        <taxon>Kineosporiales</taxon>
        <taxon>Kineosporiaceae</taxon>
        <taxon>Kineococcus</taxon>
    </lineage>
</organism>
<dbReference type="EMBL" id="PVZF01000031">
    <property type="protein sequence ID" value="PRY06861.1"/>
    <property type="molecule type" value="Genomic_DNA"/>
</dbReference>
<dbReference type="AlphaFoldDB" id="A0A2T0QQ11"/>
<accession>A0A2T0QQ11</accession>
<feature type="transmembrane region" description="Helical" evidence="1">
    <location>
        <begin position="67"/>
        <end position="87"/>
    </location>
</feature>
<keyword evidence="1" id="KW-1133">Transmembrane helix</keyword>
<gene>
    <name evidence="2" type="ORF">CLV37_13111</name>
</gene>
<name>A0A2T0QQ11_9ACTN</name>
<feature type="transmembrane region" description="Helical" evidence="1">
    <location>
        <begin position="40"/>
        <end position="60"/>
    </location>
</feature>
<comment type="caution">
    <text evidence="2">The sequence shown here is derived from an EMBL/GenBank/DDBJ whole genome shotgun (WGS) entry which is preliminary data.</text>
</comment>
<keyword evidence="1" id="KW-0472">Membrane</keyword>
<reference evidence="2 3" key="1">
    <citation type="submission" date="2018-03" db="EMBL/GenBank/DDBJ databases">
        <title>Genomic Encyclopedia of Archaeal and Bacterial Type Strains, Phase II (KMG-II): from individual species to whole genera.</title>
        <authorList>
            <person name="Goeker M."/>
        </authorList>
    </citation>
    <scope>NUCLEOTIDE SEQUENCE [LARGE SCALE GENOMIC DNA]</scope>
    <source>
        <strain evidence="2 3">DSM 19711</strain>
    </source>
</reference>
<evidence type="ECO:0000256" key="1">
    <source>
        <dbReference type="SAM" id="Phobius"/>
    </source>
</evidence>
<sequence>MVWARRAQAVATTMCGLLWSLLAVLQGTAGGDTRAAQPLALTLATAVAVLAVSVALWLAALGTPVPAVGFVLTGLAVAVPLLLIIALRTSAWSRLDAEVDAIEAGLASLVGAH</sequence>
<keyword evidence="1" id="KW-0812">Transmembrane</keyword>
<evidence type="ECO:0000313" key="2">
    <source>
        <dbReference type="EMBL" id="PRY06861.1"/>
    </source>
</evidence>
<dbReference type="Proteomes" id="UP000238083">
    <property type="component" value="Unassembled WGS sequence"/>
</dbReference>
<proteinExistence type="predicted"/>